<accession>A0A0F7ZW08</accession>
<proteinExistence type="predicted"/>
<dbReference type="EMBL" id="KQ031001">
    <property type="protein sequence ID" value="KJZ68147.1"/>
    <property type="molecule type" value="Genomic_DNA"/>
</dbReference>
<dbReference type="AlphaFoldDB" id="A0A0F7ZW08"/>
<feature type="chain" id="PRO_5002526374" evidence="2">
    <location>
        <begin position="17"/>
        <end position="97"/>
    </location>
</feature>
<evidence type="ECO:0000256" key="1">
    <source>
        <dbReference type="SAM" id="MobiDB-lite"/>
    </source>
</evidence>
<keyword evidence="4" id="KW-1185">Reference proteome</keyword>
<feature type="region of interest" description="Disordered" evidence="1">
    <location>
        <begin position="58"/>
        <end position="97"/>
    </location>
</feature>
<gene>
    <name evidence="3" type="ORF">HIM_12461</name>
</gene>
<evidence type="ECO:0000313" key="3">
    <source>
        <dbReference type="EMBL" id="KJZ68147.1"/>
    </source>
</evidence>
<evidence type="ECO:0000256" key="2">
    <source>
        <dbReference type="SAM" id="SignalP"/>
    </source>
</evidence>
<dbReference type="Proteomes" id="UP000054481">
    <property type="component" value="Unassembled WGS sequence"/>
</dbReference>
<protein>
    <submittedName>
        <fullName evidence="3">Uncharacterized protein</fullName>
    </submittedName>
</protein>
<organism evidence="3 4">
    <name type="scientific">Hirsutella minnesotensis 3608</name>
    <dbReference type="NCBI Taxonomy" id="1043627"/>
    <lineage>
        <taxon>Eukaryota</taxon>
        <taxon>Fungi</taxon>
        <taxon>Dikarya</taxon>
        <taxon>Ascomycota</taxon>
        <taxon>Pezizomycotina</taxon>
        <taxon>Sordariomycetes</taxon>
        <taxon>Hypocreomycetidae</taxon>
        <taxon>Hypocreales</taxon>
        <taxon>Ophiocordycipitaceae</taxon>
        <taxon>Hirsutella</taxon>
    </lineage>
</organism>
<sequence length="97" mass="10188">MKLFTILAMASATAIAVSPPYYNRVTCKNEDEICNGSVGPGHGASCCDGLECKPHHPHLPGGSGTCTRPHRDDYSDGNKGGDDNDAPSGGYRRSLPL</sequence>
<feature type="signal peptide" evidence="2">
    <location>
        <begin position="1"/>
        <end position="16"/>
    </location>
</feature>
<keyword evidence="2" id="KW-0732">Signal</keyword>
<evidence type="ECO:0000313" key="4">
    <source>
        <dbReference type="Proteomes" id="UP000054481"/>
    </source>
</evidence>
<name>A0A0F7ZW08_9HYPO</name>
<feature type="compositionally biased region" description="Basic and acidic residues" evidence="1">
    <location>
        <begin position="69"/>
        <end position="82"/>
    </location>
</feature>
<reference evidence="3 4" key="1">
    <citation type="journal article" date="2014" name="Genome Biol. Evol.">
        <title>Comparative genomics and transcriptomics analyses reveal divergent lifestyle features of nematode endoparasitic fungus Hirsutella minnesotensis.</title>
        <authorList>
            <person name="Lai Y."/>
            <person name="Liu K."/>
            <person name="Zhang X."/>
            <person name="Zhang X."/>
            <person name="Li K."/>
            <person name="Wang N."/>
            <person name="Shu C."/>
            <person name="Wu Y."/>
            <person name="Wang C."/>
            <person name="Bushley K.E."/>
            <person name="Xiang M."/>
            <person name="Liu X."/>
        </authorList>
    </citation>
    <scope>NUCLEOTIDE SEQUENCE [LARGE SCALE GENOMIC DNA]</scope>
    <source>
        <strain evidence="3 4">3608</strain>
    </source>
</reference>